<organism evidence="1 2">
    <name type="scientific">Salinicola rhizosphaerae</name>
    <dbReference type="NCBI Taxonomy" id="1443141"/>
    <lineage>
        <taxon>Bacteria</taxon>
        <taxon>Pseudomonadati</taxon>
        <taxon>Pseudomonadota</taxon>
        <taxon>Gammaproteobacteria</taxon>
        <taxon>Oceanospirillales</taxon>
        <taxon>Halomonadaceae</taxon>
        <taxon>Salinicola</taxon>
    </lineage>
</organism>
<dbReference type="RefSeq" id="WP_189446193.1">
    <property type="nucleotide sequence ID" value="NZ_BMZI01000010.1"/>
</dbReference>
<evidence type="ECO:0000313" key="2">
    <source>
        <dbReference type="Proteomes" id="UP000646745"/>
    </source>
</evidence>
<sequence length="157" mass="17882">MQFRFQLFKNRAGYISLCRAFPEFTASAADEKAVLRLSVKNLSSLIASRLSNGIYIDDSIGTDNGGAFVRYPTYIWKPPLGIRLKIALSNGIIDKGWTRRRFAETMDITWPSLNNLFDIHISTRIATYDRAFDLLGLHPHLEIRTVASDDPFRNSRL</sequence>
<gene>
    <name evidence="1" type="ORF">GCM10009038_36580</name>
</gene>
<comment type="caution">
    <text evidence="1">The sequence shown here is derived from an EMBL/GenBank/DDBJ whole genome shotgun (WGS) entry which is preliminary data.</text>
</comment>
<keyword evidence="2" id="KW-1185">Reference proteome</keyword>
<reference evidence="2" key="1">
    <citation type="journal article" date="2019" name="Int. J. Syst. Evol. Microbiol.">
        <title>The Global Catalogue of Microorganisms (GCM) 10K type strain sequencing project: providing services to taxonomists for standard genome sequencing and annotation.</title>
        <authorList>
            <consortium name="The Broad Institute Genomics Platform"/>
            <consortium name="The Broad Institute Genome Sequencing Center for Infectious Disease"/>
            <person name="Wu L."/>
            <person name="Ma J."/>
        </authorList>
    </citation>
    <scope>NUCLEOTIDE SEQUENCE [LARGE SCALE GENOMIC DNA]</scope>
    <source>
        <strain evidence="2">KCTC 32998</strain>
    </source>
</reference>
<proteinExistence type="predicted"/>
<evidence type="ECO:0000313" key="1">
    <source>
        <dbReference type="EMBL" id="GHB34193.1"/>
    </source>
</evidence>
<dbReference type="Proteomes" id="UP000646745">
    <property type="component" value="Unassembled WGS sequence"/>
</dbReference>
<name>A0ABQ3EJB6_9GAMM</name>
<protein>
    <submittedName>
        <fullName evidence="1">Uncharacterized protein</fullName>
    </submittedName>
</protein>
<accession>A0ABQ3EJB6</accession>
<dbReference type="EMBL" id="BMZI01000010">
    <property type="protein sequence ID" value="GHB34193.1"/>
    <property type="molecule type" value="Genomic_DNA"/>
</dbReference>